<proteinExistence type="predicted"/>
<sequence length="637" mass="73563">MIILRLEYLSYRILFGVLLALPIVLSGQEKKLYEGPSQIGTYKGEASYHYVIANNDTLLNGSFLLKSSNLEALLKKGDISFSIKGNFKDNTPSGFWKFQFNEFKTDKASTVEDNQYLVNVSGTQQIASGTFQNGRPDGQWVYVVQQIKNSQVDKFTFKSVVDFNNGVPQLSFTIEDEKEELVGMFLRNGIAHDKWTLYSDENIDEIESWNFNEGILESVEIRSGNGRIEKIKIFDNVPKANTKTITLDKKYLDVLKIKLQKKDSKKLVDGGIMRLLSQNDRYYKNIDSILSKKTSFTFLSKFNVKIPYFPLETIEKVRLDSISKNYESSRGISNSLLSNTQLTILRLSDENVRSLEESLEVISKKILDPLEELVSFYKEEKISFVSRKELLSKIWPDGVPDVHKIEKGVNGNSLISVKNLSHKTLYRLDSIQQILAKKITKQEREQEAIALEKKMIAQRNYLDQLSDSLRADTIPPVFFNTLQNIKKDTEDKLSKYSSINDVKAKLDYARELVQCFEKLDKVGETISKLPAQQYDIRSKYQDAVWNPFTATIMNETIKKRLIMAYEDVLIPYYLKRIEDGLPCEETEQWINLVEATYDRMLELRDEDTRKLERKLRKEDDPLVILERLSINSQIEKN</sequence>
<evidence type="ECO:0000313" key="2">
    <source>
        <dbReference type="Proteomes" id="UP001327027"/>
    </source>
</evidence>
<accession>A0ABU5ZX46</accession>
<evidence type="ECO:0000313" key="1">
    <source>
        <dbReference type="EMBL" id="MEB3346451.1"/>
    </source>
</evidence>
<gene>
    <name evidence="1" type="ORF">U6A24_13320</name>
</gene>
<comment type="caution">
    <text evidence="1">The sequence shown here is derived from an EMBL/GenBank/DDBJ whole genome shotgun (WGS) entry which is preliminary data.</text>
</comment>
<dbReference type="SUPFAM" id="SSF82185">
    <property type="entry name" value="Histone H3 K4-specific methyltransferase SET7/9 N-terminal domain"/>
    <property type="match status" value="1"/>
</dbReference>
<dbReference type="RefSeq" id="WP_324180480.1">
    <property type="nucleotide sequence ID" value="NZ_JAYKLX010000006.1"/>
</dbReference>
<dbReference type="Proteomes" id="UP001327027">
    <property type="component" value="Unassembled WGS sequence"/>
</dbReference>
<protein>
    <submittedName>
        <fullName evidence="1">Uncharacterized protein</fullName>
    </submittedName>
</protein>
<dbReference type="EMBL" id="JAYKLX010000006">
    <property type="protein sequence ID" value="MEB3346451.1"/>
    <property type="molecule type" value="Genomic_DNA"/>
</dbReference>
<organism evidence="1 2">
    <name type="scientific">Aquimarina gracilis</name>
    <dbReference type="NCBI Taxonomy" id="874422"/>
    <lineage>
        <taxon>Bacteria</taxon>
        <taxon>Pseudomonadati</taxon>
        <taxon>Bacteroidota</taxon>
        <taxon>Flavobacteriia</taxon>
        <taxon>Flavobacteriales</taxon>
        <taxon>Flavobacteriaceae</taxon>
        <taxon>Aquimarina</taxon>
    </lineage>
</organism>
<name>A0ABU5ZX46_9FLAO</name>
<reference evidence="1 2" key="1">
    <citation type="journal article" date="2013" name="Int. J. Syst. Evol. Microbiol.">
        <title>Aquimarina gracilis sp. nov., isolated from the gut microflora of a mussel, Mytilus coruscus, and emended description of Aquimarina spongiae.</title>
        <authorList>
            <person name="Park S.C."/>
            <person name="Choe H.N."/>
            <person name="Baik K.S."/>
            <person name="Seong C.N."/>
        </authorList>
    </citation>
    <scope>NUCLEOTIDE SEQUENCE [LARGE SCALE GENOMIC DNA]</scope>
    <source>
        <strain evidence="1 2">PSC32</strain>
    </source>
</reference>
<keyword evidence="2" id="KW-1185">Reference proteome</keyword>